<dbReference type="GO" id="GO:0000408">
    <property type="term" value="C:EKC/KEOPS complex"/>
    <property type="evidence" value="ECO:0007669"/>
    <property type="project" value="UniProtKB-ARBA"/>
</dbReference>
<comment type="catalytic activity">
    <reaction evidence="10">
        <text>L-seryl-[protein] + ATP = O-phospho-L-seryl-[protein] + ADP + H(+)</text>
        <dbReference type="Rhea" id="RHEA:17989"/>
        <dbReference type="Rhea" id="RHEA-COMP:9863"/>
        <dbReference type="Rhea" id="RHEA-COMP:11604"/>
        <dbReference type="ChEBI" id="CHEBI:15378"/>
        <dbReference type="ChEBI" id="CHEBI:29999"/>
        <dbReference type="ChEBI" id="CHEBI:30616"/>
        <dbReference type="ChEBI" id="CHEBI:83421"/>
        <dbReference type="ChEBI" id="CHEBI:456216"/>
        <dbReference type="EC" id="2.7.11.1"/>
    </reaction>
</comment>
<dbReference type="Gene3D" id="3.30.200.20">
    <property type="entry name" value="Phosphorylase Kinase, domain 1"/>
    <property type="match status" value="1"/>
</dbReference>
<keyword evidence="6" id="KW-0547">Nucleotide-binding</keyword>
<reference evidence="13 14" key="1">
    <citation type="journal article" date="2016" name="Sci. Rep.">
        <title>Metabolic traits of an uncultured archaeal lineage -MSBL1- from brine pools of the Red Sea.</title>
        <authorList>
            <person name="Mwirichia R."/>
            <person name="Alam I."/>
            <person name="Rashid M."/>
            <person name="Vinu M."/>
            <person name="Ba-Alawi W."/>
            <person name="Anthony Kamau A."/>
            <person name="Kamanda Ngugi D."/>
            <person name="Goker M."/>
            <person name="Klenk H.P."/>
            <person name="Bajic V."/>
            <person name="Stingl U."/>
        </authorList>
    </citation>
    <scope>NUCLEOTIDE SEQUENCE [LARGE SCALE GENOMIC DNA]</scope>
    <source>
        <strain evidence="13">SCGC-AAA259E19</strain>
    </source>
</reference>
<comment type="subunit">
    <text evidence="11">Component of the KEOPS complex that consists of Kae1, Bud32, Cgi121 and Pcc1; the whole complex dimerizes.</text>
</comment>
<accession>A0A133UEB9</accession>
<keyword evidence="14" id="KW-1185">Reference proteome</keyword>
<dbReference type="NCBIfam" id="NF011464">
    <property type="entry name" value="PRK14879.1-7"/>
    <property type="match status" value="1"/>
</dbReference>
<dbReference type="InterPro" id="IPR022495">
    <property type="entry name" value="Bud32"/>
</dbReference>
<comment type="similarity">
    <text evidence="1">Belongs to the protein kinase superfamily. BUD32 family.</text>
</comment>
<dbReference type="EC" id="2.7.11.1" evidence="2"/>
<comment type="caution">
    <text evidence="13">The sequence shown here is derived from an EMBL/GenBank/DDBJ whole genome shotgun (WGS) entry which is preliminary data.</text>
</comment>
<feature type="domain" description="Protein kinase" evidence="12">
    <location>
        <begin position="1"/>
        <end position="220"/>
    </location>
</feature>
<organism evidence="13 14">
    <name type="scientific">candidate division MSBL1 archaeon SCGC-AAA259E19</name>
    <dbReference type="NCBI Taxonomy" id="1698264"/>
    <lineage>
        <taxon>Archaea</taxon>
        <taxon>Methanobacteriati</taxon>
        <taxon>Methanobacteriota</taxon>
        <taxon>candidate division MSBL1</taxon>
    </lineage>
</organism>
<evidence type="ECO:0000313" key="14">
    <source>
        <dbReference type="Proteomes" id="UP000070284"/>
    </source>
</evidence>
<dbReference type="GO" id="GO:0008033">
    <property type="term" value="P:tRNA processing"/>
    <property type="evidence" value="ECO:0007669"/>
    <property type="project" value="UniProtKB-KW"/>
</dbReference>
<evidence type="ECO:0000313" key="13">
    <source>
        <dbReference type="EMBL" id="KXA92529.1"/>
    </source>
</evidence>
<sequence length="220" mass="25060">MPLIKKGAEANLFLEKFSERMYPADGGKVLVKERISKRYRDEELDRKLRESRTSLEAKLLSDAKKAGVSTPVIYQVDREKTSIVMEYVEGEVVKEILEGLDSTSRRNLCRKIGRQIARLHDYGIIHGDLTTSNMIEASGGSVYFIDFGLGEYDSSKEARGIDLHLLHRTLKSSHFQVSKEAFQAVVDGYKEEFGNKADGIIRRVKEVESRGRYVPKEDRK</sequence>
<dbReference type="GO" id="GO:0005524">
    <property type="term" value="F:ATP binding"/>
    <property type="evidence" value="ECO:0007669"/>
    <property type="project" value="UniProtKB-KW"/>
</dbReference>
<evidence type="ECO:0000256" key="11">
    <source>
        <dbReference type="ARBA" id="ARBA00065170"/>
    </source>
</evidence>
<evidence type="ECO:0000256" key="7">
    <source>
        <dbReference type="ARBA" id="ARBA00022777"/>
    </source>
</evidence>
<comment type="catalytic activity">
    <reaction evidence="9">
        <text>L-threonyl-[protein] + ATP = O-phospho-L-threonyl-[protein] + ADP + H(+)</text>
        <dbReference type="Rhea" id="RHEA:46608"/>
        <dbReference type="Rhea" id="RHEA-COMP:11060"/>
        <dbReference type="Rhea" id="RHEA-COMP:11605"/>
        <dbReference type="ChEBI" id="CHEBI:15378"/>
        <dbReference type="ChEBI" id="CHEBI:30013"/>
        <dbReference type="ChEBI" id="CHEBI:30616"/>
        <dbReference type="ChEBI" id="CHEBI:61977"/>
        <dbReference type="ChEBI" id="CHEBI:456216"/>
        <dbReference type="EC" id="2.7.11.1"/>
    </reaction>
</comment>
<dbReference type="NCBIfam" id="TIGR03724">
    <property type="entry name" value="arch_bud32"/>
    <property type="match status" value="1"/>
</dbReference>
<keyword evidence="3" id="KW-0723">Serine/threonine-protein kinase</keyword>
<dbReference type="PANTHER" id="PTHR12209:SF0">
    <property type="entry name" value="EKC_KEOPS COMPLEX SUBUNIT TP53RK"/>
    <property type="match status" value="1"/>
</dbReference>
<dbReference type="EMBL" id="LHXO01000152">
    <property type="protein sequence ID" value="KXA92529.1"/>
    <property type="molecule type" value="Genomic_DNA"/>
</dbReference>
<dbReference type="FunFam" id="3.30.200.20:FF:000201">
    <property type="entry name" value="TP53-regulating kinase isoform X1"/>
    <property type="match status" value="1"/>
</dbReference>
<dbReference type="Pfam" id="PF00069">
    <property type="entry name" value="Pkinase"/>
    <property type="match status" value="1"/>
</dbReference>
<dbReference type="Proteomes" id="UP000070284">
    <property type="component" value="Unassembled WGS sequence"/>
</dbReference>
<evidence type="ECO:0000256" key="8">
    <source>
        <dbReference type="ARBA" id="ARBA00022840"/>
    </source>
</evidence>
<evidence type="ECO:0000256" key="9">
    <source>
        <dbReference type="ARBA" id="ARBA00047899"/>
    </source>
</evidence>
<gene>
    <name evidence="13" type="ORF">AKJ65_07435</name>
</gene>
<evidence type="ECO:0000256" key="6">
    <source>
        <dbReference type="ARBA" id="ARBA00022741"/>
    </source>
</evidence>
<dbReference type="NCBIfam" id="NF011463">
    <property type="entry name" value="PRK14879.1-4"/>
    <property type="match status" value="1"/>
</dbReference>
<evidence type="ECO:0000256" key="3">
    <source>
        <dbReference type="ARBA" id="ARBA00022527"/>
    </source>
</evidence>
<proteinExistence type="inferred from homology"/>
<dbReference type="InterPro" id="IPR000719">
    <property type="entry name" value="Prot_kinase_dom"/>
</dbReference>
<name>A0A133UEB9_9EURY</name>
<dbReference type="Gene3D" id="1.10.510.10">
    <property type="entry name" value="Transferase(Phosphotransferase) domain 1"/>
    <property type="match status" value="1"/>
</dbReference>
<dbReference type="SUPFAM" id="SSF56112">
    <property type="entry name" value="Protein kinase-like (PK-like)"/>
    <property type="match status" value="1"/>
</dbReference>
<evidence type="ECO:0000256" key="4">
    <source>
        <dbReference type="ARBA" id="ARBA00022679"/>
    </source>
</evidence>
<dbReference type="InterPro" id="IPR011009">
    <property type="entry name" value="Kinase-like_dom_sf"/>
</dbReference>
<dbReference type="NCBIfam" id="NF011462">
    <property type="entry name" value="PRK14879.1-3"/>
    <property type="match status" value="1"/>
</dbReference>
<dbReference type="GO" id="GO:0005829">
    <property type="term" value="C:cytosol"/>
    <property type="evidence" value="ECO:0007669"/>
    <property type="project" value="TreeGrafter"/>
</dbReference>
<keyword evidence="7" id="KW-0418">Kinase</keyword>
<evidence type="ECO:0000256" key="1">
    <source>
        <dbReference type="ARBA" id="ARBA00010630"/>
    </source>
</evidence>
<evidence type="ECO:0000256" key="2">
    <source>
        <dbReference type="ARBA" id="ARBA00012513"/>
    </source>
</evidence>
<keyword evidence="8" id="KW-0067">ATP-binding</keyword>
<keyword evidence="5" id="KW-0819">tRNA processing</keyword>
<dbReference type="AlphaFoldDB" id="A0A133UEB9"/>
<protein>
    <recommendedName>
        <fullName evidence="2">non-specific serine/threonine protein kinase</fullName>
        <ecNumber evidence="2">2.7.11.1</ecNumber>
    </recommendedName>
</protein>
<evidence type="ECO:0000259" key="12">
    <source>
        <dbReference type="PROSITE" id="PS50011"/>
    </source>
</evidence>
<evidence type="ECO:0000256" key="5">
    <source>
        <dbReference type="ARBA" id="ARBA00022694"/>
    </source>
</evidence>
<dbReference type="PROSITE" id="PS50011">
    <property type="entry name" value="PROTEIN_KINASE_DOM"/>
    <property type="match status" value="1"/>
</dbReference>
<keyword evidence="4" id="KW-0808">Transferase</keyword>
<dbReference type="PANTHER" id="PTHR12209">
    <property type="entry name" value="NON-SPECIFIC SERINE/THREONINE PROTEIN KINASE"/>
    <property type="match status" value="1"/>
</dbReference>
<dbReference type="GO" id="GO:0004674">
    <property type="term" value="F:protein serine/threonine kinase activity"/>
    <property type="evidence" value="ECO:0007669"/>
    <property type="project" value="UniProtKB-KW"/>
</dbReference>
<evidence type="ECO:0000256" key="10">
    <source>
        <dbReference type="ARBA" id="ARBA00048679"/>
    </source>
</evidence>